<comment type="caution">
    <text evidence="1">The sequence shown here is derived from an EMBL/GenBank/DDBJ whole genome shotgun (WGS) entry which is preliminary data.</text>
</comment>
<accession>A0ABW5SBZ1</accession>
<dbReference type="EMBL" id="JBHULZ010000023">
    <property type="protein sequence ID" value="MFD2697331.1"/>
    <property type="molecule type" value="Genomic_DNA"/>
</dbReference>
<keyword evidence="2" id="KW-1185">Reference proteome</keyword>
<dbReference type="InterPro" id="IPR022551">
    <property type="entry name" value="BrxC"/>
</dbReference>
<dbReference type="Proteomes" id="UP001597357">
    <property type="component" value="Unassembled WGS sequence"/>
</dbReference>
<evidence type="ECO:0000313" key="1">
    <source>
        <dbReference type="EMBL" id="MFD2697331.1"/>
    </source>
</evidence>
<protein>
    <submittedName>
        <fullName evidence="1">Bacillithiol system redox-active protein YtxJ</fullName>
    </submittedName>
</protein>
<dbReference type="NCBIfam" id="TIGR04019">
    <property type="entry name" value="B_thiol_YtxJ"/>
    <property type="match status" value="1"/>
</dbReference>
<proteinExistence type="predicted"/>
<dbReference type="Pfam" id="PF11009">
    <property type="entry name" value="BrxC"/>
    <property type="match status" value="1"/>
</dbReference>
<dbReference type="InterPro" id="IPR036249">
    <property type="entry name" value="Thioredoxin-like_sf"/>
</dbReference>
<organism evidence="1 2">
    <name type="scientific">Mesonia sediminis</name>
    <dbReference type="NCBI Taxonomy" id="1703946"/>
    <lineage>
        <taxon>Bacteria</taxon>
        <taxon>Pseudomonadati</taxon>
        <taxon>Bacteroidota</taxon>
        <taxon>Flavobacteriia</taxon>
        <taxon>Flavobacteriales</taxon>
        <taxon>Flavobacteriaceae</taxon>
        <taxon>Mesonia</taxon>
    </lineage>
</organism>
<reference evidence="2" key="1">
    <citation type="journal article" date="2019" name="Int. J. Syst. Evol. Microbiol.">
        <title>The Global Catalogue of Microorganisms (GCM) 10K type strain sequencing project: providing services to taxonomists for standard genome sequencing and annotation.</title>
        <authorList>
            <consortium name="The Broad Institute Genomics Platform"/>
            <consortium name="The Broad Institute Genome Sequencing Center for Infectious Disease"/>
            <person name="Wu L."/>
            <person name="Ma J."/>
        </authorList>
    </citation>
    <scope>NUCLEOTIDE SEQUENCE [LARGE SCALE GENOMIC DNA]</scope>
    <source>
        <strain evidence="2">KCTC 42255</strain>
    </source>
</reference>
<sequence>MGFFDKFLKAKESNSKTSIDWLEIKKVCDVEAILEASKEQTAIVFKHSTRCPVSRMALNRFEAEADFDANRVAFFFLDLIQYREVSNLIAEKFQVTHQSPQIIILQNSQVVGHFSHHEIEADVVADLLN</sequence>
<name>A0ABW5SBZ1_9FLAO</name>
<evidence type="ECO:0000313" key="2">
    <source>
        <dbReference type="Proteomes" id="UP001597357"/>
    </source>
</evidence>
<dbReference type="Gene3D" id="3.40.30.10">
    <property type="entry name" value="Glutaredoxin"/>
    <property type="match status" value="1"/>
</dbReference>
<dbReference type="RefSeq" id="WP_379044991.1">
    <property type="nucleotide sequence ID" value="NZ_JBHULZ010000023.1"/>
</dbReference>
<gene>
    <name evidence="1" type="primary">ytxJ</name>
    <name evidence="1" type="ORF">ACFSQ0_04950</name>
</gene>
<dbReference type="SUPFAM" id="SSF52833">
    <property type="entry name" value="Thioredoxin-like"/>
    <property type="match status" value="1"/>
</dbReference>